<reference evidence="4 5" key="1">
    <citation type="submission" date="2014-04" db="EMBL/GenBank/DDBJ databases">
        <title>Draft genome sequence of Bacillus azotoformans MEV2011, a (co-) denitrifying strain unable to grow in the presence of oxygen.</title>
        <authorList>
            <person name="Nielsen M."/>
            <person name="Schreiber L."/>
            <person name="Finster K."/>
            <person name="Schramm A."/>
        </authorList>
    </citation>
    <scope>NUCLEOTIDE SEQUENCE [LARGE SCALE GENOMIC DNA]</scope>
    <source>
        <strain evidence="4 5">MEV2011</strain>
    </source>
</reference>
<organism evidence="4 5">
    <name type="scientific">Schinkia azotoformans MEV2011</name>
    <dbReference type="NCBI Taxonomy" id="1348973"/>
    <lineage>
        <taxon>Bacteria</taxon>
        <taxon>Bacillati</taxon>
        <taxon>Bacillota</taxon>
        <taxon>Bacilli</taxon>
        <taxon>Bacillales</taxon>
        <taxon>Bacillaceae</taxon>
        <taxon>Calidifontibacillus/Schinkia group</taxon>
        <taxon>Schinkia</taxon>
    </lineage>
</organism>
<sequence length="399" mass="42314">MKNLRWIIFIGMFILIAGGFGALLTSQASGGGLTATNPTAYIEGTTINASFKIGGRITDVLVEEGDVVKKGQVIARLESKELENKVAQAEAAVQLAEGKITEASSAKKAATVKEAQGSQAVTVTEQSIESQIQQAEAAVKAAEANVQALDAKINSAKELYDISTTNYDRMKELQKAGAVAQIQVDEAKAKMEQAKAEYFASQEQKKAATAQIDQAQATLKNAIANRGKVDVSKKDVELANASIGQAEGAILSAQGGKSQAQAALDEAKTYLSYTELVAPADGVIVTKSAQIGELVNTGFPIFTIETNDTRYAEFYFDESEIVNLKIGDPVIVELVASHQKLAGKIKTISPAGDFAIKKATQSIGETDIRSFALKVELPELPAEIPTGMTVKWVGDGELK</sequence>
<keyword evidence="2 3" id="KW-0175">Coiled coil</keyword>
<comment type="subcellular location">
    <subcellularLocation>
        <location evidence="1">Cell envelope</location>
    </subcellularLocation>
</comment>
<accession>A0A072NTY0</accession>
<dbReference type="SUPFAM" id="SSF111369">
    <property type="entry name" value="HlyD-like secretion proteins"/>
    <property type="match status" value="2"/>
</dbReference>
<evidence type="ECO:0000256" key="1">
    <source>
        <dbReference type="ARBA" id="ARBA00004196"/>
    </source>
</evidence>
<dbReference type="Proteomes" id="UP000027936">
    <property type="component" value="Unassembled WGS sequence"/>
</dbReference>
<evidence type="ECO:0000256" key="3">
    <source>
        <dbReference type="SAM" id="Coils"/>
    </source>
</evidence>
<dbReference type="Gene3D" id="1.10.287.470">
    <property type="entry name" value="Helix hairpin bin"/>
    <property type="match status" value="1"/>
</dbReference>
<dbReference type="Gene3D" id="2.40.30.170">
    <property type="match status" value="1"/>
</dbReference>
<dbReference type="Gene3D" id="2.40.50.100">
    <property type="match status" value="2"/>
</dbReference>
<name>A0A072NTY0_SCHAZ</name>
<dbReference type="PANTHER" id="PTHR32347">
    <property type="entry name" value="EFFLUX SYSTEM COMPONENT YKNX-RELATED"/>
    <property type="match status" value="1"/>
</dbReference>
<dbReference type="OrthoDB" id="250565at2"/>
<gene>
    <name evidence="4" type="ORF">M670_04097</name>
</gene>
<dbReference type="PATRIC" id="fig|1348973.3.peg.3983"/>
<evidence type="ECO:0000313" key="4">
    <source>
        <dbReference type="EMBL" id="KEF36680.1"/>
    </source>
</evidence>
<evidence type="ECO:0000313" key="5">
    <source>
        <dbReference type="Proteomes" id="UP000027936"/>
    </source>
</evidence>
<proteinExistence type="predicted"/>
<evidence type="ECO:0000256" key="2">
    <source>
        <dbReference type="ARBA" id="ARBA00023054"/>
    </source>
</evidence>
<feature type="coiled-coil region" evidence="3">
    <location>
        <begin position="72"/>
        <end position="225"/>
    </location>
</feature>
<dbReference type="GO" id="GO:0030313">
    <property type="term" value="C:cell envelope"/>
    <property type="evidence" value="ECO:0007669"/>
    <property type="project" value="UniProtKB-SubCell"/>
</dbReference>
<dbReference type="PANTHER" id="PTHR32347:SF29">
    <property type="entry name" value="UPF0194 MEMBRANE PROTEIN YBHG"/>
    <property type="match status" value="1"/>
</dbReference>
<dbReference type="InterPro" id="IPR050465">
    <property type="entry name" value="UPF0194_transport"/>
</dbReference>
<dbReference type="EMBL" id="JJRY01000023">
    <property type="protein sequence ID" value="KEF36680.1"/>
    <property type="molecule type" value="Genomic_DNA"/>
</dbReference>
<protein>
    <submittedName>
        <fullName evidence="4">Multidrug resistance efflux pump</fullName>
    </submittedName>
</protein>
<dbReference type="AlphaFoldDB" id="A0A072NTY0"/>
<dbReference type="RefSeq" id="WP_035197813.1">
    <property type="nucleotide sequence ID" value="NZ_JJRY01000023.1"/>
</dbReference>
<dbReference type="PRINTS" id="PR01490">
    <property type="entry name" value="RTXTOXIND"/>
</dbReference>
<comment type="caution">
    <text evidence="4">The sequence shown here is derived from an EMBL/GenBank/DDBJ whole genome shotgun (WGS) entry which is preliminary data.</text>
</comment>